<dbReference type="Gene3D" id="2.40.160.10">
    <property type="entry name" value="Porin"/>
    <property type="match status" value="1"/>
</dbReference>
<dbReference type="GO" id="GO:0015288">
    <property type="term" value="F:porin activity"/>
    <property type="evidence" value="ECO:0007669"/>
    <property type="project" value="UniProtKB-KW"/>
</dbReference>
<evidence type="ECO:0000256" key="4">
    <source>
        <dbReference type="ARBA" id="ARBA00022452"/>
    </source>
</evidence>
<dbReference type="GO" id="GO:0046930">
    <property type="term" value="C:pore complex"/>
    <property type="evidence" value="ECO:0007669"/>
    <property type="project" value="UniProtKB-KW"/>
</dbReference>
<dbReference type="InterPro" id="IPR023614">
    <property type="entry name" value="Porin_dom_sf"/>
</dbReference>
<feature type="signal peptide" evidence="11">
    <location>
        <begin position="1"/>
        <end position="20"/>
    </location>
</feature>
<evidence type="ECO:0000259" key="12">
    <source>
        <dbReference type="Pfam" id="PF13609"/>
    </source>
</evidence>
<protein>
    <submittedName>
        <fullName evidence="13">Porin</fullName>
    </submittedName>
</protein>
<keyword evidence="14" id="KW-1185">Reference proteome</keyword>
<sequence>MKKSLIALAVLGSLVGTASAQSSVTLFGLVDVGVRQVKGAAGTVNTLSSDGRSSSRLGVRGVEDLGGGLKASFWLEGALSPDAGSVDASRFWGRRATVSLSGAFGEVRLGRHKIAARLTIDDFDPYSTTGTGAVTAIFSGLGSKAGVPNRADNQVGYVLPGDLGGVYGGADVAAGEGAATDGNKTMSGRLGYKAGPVHVAAAYSVGGVDSNKYKLGVVAGSYDFGVAKASVMLGQNKFASLKQSWWQVGAVVPVGSGELLFSYADANANNAAELGKVAGDAKLFALGYNHILSKRTTIYATLSQIKNEGVAKFVVAGGNAVNAGGTSRGADVGIRHSF</sequence>
<gene>
    <name evidence="13" type="ORF">PFX98_12755</name>
</gene>
<keyword evidence="7" id="KW-0406">Ion transport</keyword>
<dbReference type="EMBL" id="CP116346">
    <property type="protein sequence ID" value="WIT09815.1"/>
    <property type="molecule type" value="Genomic_DNA"/>
</dbReference>
<evidence type="ECO:0000256" key="1">
    <source>
        <dbReference type="ARBA" id="ARBA00004571"/>
    </source>
</evidence>
<keyword evidence="4" id="KW-1134">Transmembrane beta strand</keyword>
<dbReference type="AlphaFoldDB" id="A0AA95SM58"/>
<dbReference type="KEGG" id="pais:PFX98_12755"/>
<evidence type="ECO:0000256" key="3">
    <source>
        <dbReference type="ARBA" id="ARBA00022448"/>
    </source>
</evidence>
<accession>A0AA95SM58</accession>
<keyword evidence="3" id="KW-0813">Transport</keyword>
<evidence type="ECO:0000256" key="8">
    <source>
        <dbReference type="ARBA" id="ARBA00023114"/>
    </source>
</evidence>
<keyword evidence="9" id="KW-0472">Membrane</keyword>
<keyword evidence="6 11" id="KW-0732">Signal</keyword>
<dbReference type="RefSeq" id="WP_285230885.1">
    <property type="nucleotide sequence ID" value="NZ_CP116346.1"/>
</dbReference>
<evidence type="ECO:0000256" key="2">
    <source>
        <dbReference type="ARBA" id="ARBA00011233"/>
    </source>
</evidence>
<evidence type="ECO:0000313" key="14">
    <source>
        <dbReference type="Proteomes" id="UP001177769"/>
    </source>
</evidence>
<dbReference type="InterPro" id="IPR050298">
    <property type="entry name" value="Gram-neg_bact_OMP"/>
</dbReference>
<dbReference type="GO" id="GO:0006811">
    <property type="term" value="P:monoatomic ion transport"/>
    <property type="evidence" value="ECO:0007669"/>
    <property type="project" value="UniProtKB-KW"/>
</dbReference>
<keyword evidence="10" id="KW-0998">Cell outer membrane</keyword>
<evidence type="ECO:0000256" key="11">
    <source>
        <dbReference type="SAM" id="SignalP"/>
    </source>
</evidence>
<dbReference type="CDD" id="cd00342">
    <property type="entry name" value="gram_neg_porins"/>
    <property type="match status" value="1"/>
</dbReference>
<dbReference type="GO" id="GO:0009279">
    <property type="term" value="C:cell outer membrane"/>
    <property type="evidence" value="ECO:0007669"/>
    <property type="project" value="UniProtKB-SubCell"/>
</dbReference>
<evidence type="ECO:0000256" key="10">
    <source>
        <dbReference type="ARBA" id="ARBA00023237"/>
    </source>
</evidence>
<evidence type="ECO:0000256" key="5">
    <source>
        <dbReference type="ARBA" id="ARBA00022692"/>
    </source>
</evidence>
<keyword evidence="5" id="KW-0812">Transmembrane</keyword>
<evidence type="ECO:0000256" key="7">
    <source>
        <dbReference type="ARBA" id="ARBA00023065"/>
    </source>
</evidence>
<name>A0AA95SM58_9BURK</name>
<evidence type="ECO:0000313" key="13">
    <source>
        <dbReference type="EMBL" id="WIT09815.1"/>
    </source>
</evidence>
<dbReference type="SUPFAM" id="SSF56935">
    <property type="entry name" value="Porins"/>
    <property type="match status" value="1"/>
</dbReference>
<dbReference type="Pfam" id="PF13609">
    <property type="entry name" value="Porin_4"/>
    <property type="match status" value="1"/>
</dbReference>
<comment type="subunit">
    <text evidence="2">Homotrimer.</text>
</comment>
<comment type="subcellular location">
    <subcellularLocation>
        <location evidence="1">Cell outer membrane</location>
        <topology evidence="1">Multi-pass membrane protein</topology>
    </subcellularLocation>
</comment>
<evidence type="ECO:0000256" key="9">
    <source>
        <dbReference type="ARBA" id="ARBA00023136"/>
    </source>
</evidence>
<proteinExistence type="predicted"/>
<evidence type="ECO:0000256" key="6">
    <source>
        <dbReference type="ARBA" id="ARBA00022729"/>
    </source>
</evidence>
<organism evidence="13 14">
    <name type="scientific">Paucibacter sediminis</name>
    <dbReference type="NCBI Taxonomy" id="3019553"/>
    <lineage>
        <taxon>Bacteria</taxon>
        <taxon>Pseudomonadati</taxon>
        <taxon>Pseudomonadota</taxon>
        <taxon>Betaproteobacteria</taxon>
        <taxon>Burkholderiales</taxon>
        <taxon>Sphaerotilaceae</taxon>
        <taxon>Roseateles</taxon>
    </lineage>
</organism>
<feature type="domain" description="Porin" evidence="12">
    <location>
        <begin position="7"/>
        <end position="309"/>
    </location>
</feature>
<reference evidence="13" key="1">
    <citation type="submission" date="2023-01" db="EMBL/GenBank/DDBJ databases">
        <title>Whole genome sequence of Paucibacter sp. S2-9 isolated from pond sediment.</title>
        <authorList>
            <person name="Jung J.Y."/>
        </authorList>
    </citation>
    <scope>NUCLEOTIDE SEQUENCE</scope>
    <source>
        <strain evidence="13">S2-9</strain>
    </source>
</reference>
<dbReference type="PANTHER" id="PTHR34501:SF9">
    <property type="entry name" value="MAJOR OUTER MEMBRANE PROTEIN P.IA"/>
    <property type="match status" value="1"/>
</dbReference>
<dbReference type="InterPro" id="IPR033900">
    <property type="entry name" value="Gram_neg_porin_domain"/>
</dbReference>
<feature type="chain" id="PRO_5041718161" evidence="11">
    <location>
        <begin position="21"/>
        <end position="338"/>
    </location>
</feature>
<keyword evidence="8" id="KW-0626">Porin</keyword>
<dbReference type="Proteomes" id="UP001177769">
    <property type="component" value="Chromosome"/>
</dbReference>
<dbReference type="PANTHER" id="PTHR34501">
    <property type="entry name" value="PROTEIN YDDL-RELATED"/>
    <property type="match status" value="1"/>
</dbReference>